<dbReference type="EMBL" id="QNUF01000037">
    <property type="protein sequence ID" value="REC70969.1"/>
    <property type="molecule type" value="Genomic_DNA"/>
</dbReference>
<accession>A0ABX9IEK3</accession>
<proteinExistence type="predicted"/>
<comment type="caution">
    <text evidence="1">The sequence shown here is derived from an EMBL/GenBank/DDBJ whole genome shotgun (WGS) entry which is preliminary data.</text>
</comment>
<reference evidence="1 2" key="1">
    <citation type="journal article" date="2010" name="Syst. Appl. Microbiol.">
        <title>Four new species of Chryseobacterium from the rhizosphere of coastal sand dune plants, Chryseobacterium elymi sp. nov., Chryseobacterium hagamense sp. nov., Chryseobacterium lathyri sp. nov. and Chryseobacterium rhizosphaerae sp. nov.</title>
        <authorList>
            <person name="Cho S.H."/>
            <person name="Lee K.S."/>
            <person name="Shin D.S."/>
            <person name="Han J.H."/>
            <person name="Park K.S."/>
            <person name="Lee C.H."/>
            <person name="Park K.H."/>
            <person name="Kim S.B."/>
        </authorList>
    </citation>
    <scope>NUCLEOTIDE SEQUENCE [LARGE SCALE GENOMIC DNA]</scope>
    <source>
        <strain evidence="1 2">KCTC 22548</strain>
    </source>
</reference>
<evidence type="ECO:0000313" key="2">
    <source>
        <dbReference type="Proteomes" id="UP000256491"/>
    </source>
</evidence>
<name>A0ABX9IEK3_9FLAO</name>
<evidence type="ECO:0008006" key="3">
    <source>
        <dbReference type="Google" id="ProtNLM"/>
    </source>
</evidence>
<dbReference type="Proteomes" id="UP000256491">
    <property type="component" value="Unassembled WGS sequence"/>
</dbReference>
<sequence>MGYYLINNEDKTSNPFSAYVEKLEDLIYHIEGEVNDALIVAGSLDSAPFYLRDSDEYKNLCHEKFRNGLLAQAIFKEEARKQKFIVELVPQDSESFSDYNIIDSFTVKRADYVIKNCKDIEVEVKCLSFYTSKNRSYFYIRYHELMKLERMNSIIGKKTVLAIFDQTEVKFPEASLKMIELSTIFRENKKSVIYDKDTKCFKIPLELTSSGLDILENYRINKELYK</sequence>
<organism evidence="1 2">
    <name type="scientific">Chryseobacterium rhizosphaerae</name>
    <dbReference type="NCBI Taxonomy" id="395937"/>
    <lineage>
        <taxon>Bacteria</taxon>
        <taxon>Pseudomonadati</taxon>
        <taxon>Bacteroidota</taxon>
        <taxon>Flavobacteriia</taxon>
        <taxon>Flavobacteriales</taxon>
        <taxon>Weeksellaceae</taxon>
        <taxon>Chryseobacterium group</taxon>
        <taxon>Chryseobacterium</taxon>
    </lineage>
</organism>
<protein>
    <recommendedName>
        <fullName evidence="3">YqaJ viral recombinase domain-containing protein</fullName>
    </recommendedName>
</protein>
<evidence type="ECO:0000313" key="1">
    <source>
        <dbReference type="EMBL" id="REC70969.1"/>
    </source>
</evidence>
<keyword evidence="2" id="KW-1185">Reference proteome</keyword>
<dbReference type="RefSeq" id="WP_115920771.1">
    <property type="nucleotide sequence ID" value="NZ_BJYH01000063.1"/>
</dbReference>
<gene>
    <name evidence="1" type="ORF">DRF57_21485</name>
</gene>